<dbReference type="Proteomes" id="UP001157017">
    <property type="component" value="Unassembled WGS sequence"/>
</dbReference>
<reference evidence="2" key="1">
    <citation type="journal article" date="2019" name="Int. J. Syst. Evol. Microbiol.">
        <title>The Global Catalogue of Microorganisms (GCM) 10K type strain sequencing project: providing services to taxonomists for standard genome sequencing and annotation.</title>
        <authorList>
            <consortium name="The Broad Institute Genomics Platform"/>
            <consortium name="The Broad Institute Genome Sequencing Center for Infectious Disease"/>
            <person name="Wu L."/>
            <person name="Ma J."/>
        </authorList>
    </citation>
    <scope>NUCLEOTIDE SEQUENCE [LARGE SCALE GENOMIC DNA]</scope>
    <source>
        <strain evidence="2">NBRC 108730</strain>
    </source>
</reference>
<sequence>MRSQQQPLPIIVGGHGRKRTPRLAATYATEFNSAFSPLAQTVDEFGWVREAALQTGRE</sequence>
<dbReference type="InterPro" id="IPR036661">
    <property type="entry name" value="Luciferase-like_sf"/>
</dbReference>
<evidence type="ECO:0000313" key="2">
    <source>
        <dbReference type="Proteomes" id="UP001157017"/>
    </source>
</evidence>
<name>A0ABQ6JEU9_9ACTN</name>
<gene>
    <name evidence="1" type="ORF">GCM10025868_19760</name>
</gene>
<proteinExistence type="predicted"/>
<protein>
    <submittedName>
        <fullName evidence="1">Uncharacterized protein</fullName>
    </submittedName>
</protein>
<comment type="caution">
    <text evidence="1">The sequence shown here is derived from an EMBL/GenBank/DDBJ whole genome shotgun (WGS) entry which is preliminary data.</text>
</comment>
<organism evidence="1 2">
    <name type="scientific">Angustibacter aerolatus</name>
    <dbReference type="NCBI Taxonomy" id="1162965"/>
    <lineage>
        <taxon>Bacteria</taxon>
        <taxon>Bacillati</taxon>
        <taxon>Actinomycetota</taxon>
        <taxon>Actinomycetes</taxon>
        <taxon>Kineosporiales</taxon>
        <taxon>Kineosporiaceae</taxon>
    </lineage>
</organism>
<dbReference type="Gene3D" id="3.20.20.30">
    <property type="entry name" value="Luciferase-like domain"/>
    <property type="match status" value="1"/>
</dbReference>
<evidence type="ECO:0000313" key="1">
    <source>
        <dbReference type="EMBL" id="GMA86726.1"/>
    </source>
</evidence>
<accession>A0ABQ6JEU9</accession>
<keyword evidence="2" id="KW-1185">Reference proteome</keyword>
<dbReference type="SUPFAM" id="SSF51679">
    <property type="entry name" value="Bacterial luciferase-like"/>
    <property type="match status" value="1"/>
</dbReference>
<dbReference type="EMBL" id="BSUZ01000001">
    <property type="protein sequence ID" value="GMA86726.1"/>
    <property type="molecule type" value="Genomic_DNA"/>
</dbReference>